<protein>
    <recommendedName>
        <fullName evidence="5">DUF5666 domain-containing protein</fullName>
    </recommendedName>
</protein>
<gene>
    <name evidence="3" type="ordered locus">Caci_2322</name>
</gene>
<keyword evidence="2" id="KW-1133">Transmembrane helix</keyword>
<dbReference type="HOGENOM" id="CLU_1254074_0_0_11"/>
<feature type="compositionally biased region" description="Low complexity" evidence="1">
    <location>
        <begin position="209"/>
        <end position="220"/>
    </location>
</feature>
<dbReference type="KEGG" id="cai:Caci_2322"/>
<feature type="transmembrane region" description="Helical" evidence="2">
    <location>
        <begin position="68"/>
        <end position="87"/>
    </location>
</feature>
<name>C7QJL7_CATAD</name>
<keyword evidence="2" id="KW-0472">Membrane</keyword>
<evidence type="ECO:0000256" key="1">
    <source>
        <dbReference type="SAM" id="MobiDB-lite"/>
    </source>
</evidence>
<feature type="compositionally biased region" description="Low complexity" evidence="1">
    <location>
        <begin position="94"/>
        <end position="109"/>
    </location>
</feature>
<dbReference type="EMBL" id="CP001700">
    <property type="protein sequence ID" value="ACU71240.1"/>
    <property type="molecule type" value="Genomic_DNA"/>
</dbReference>
<keyword evidence="2" id="KW-0812">Transmembrane</keyword>
<dbReference type="Proteomes" id="UP000000851">
    <property type="component" value="Chromosome"/>
</dbReference>
<dbReference type="AlphaFoldDB" id="C7QJL7"/>
<evidence type="ECO:0000313" key="3">
    <source>
        <dbReference type="EMBL" id="ACU71240.1"/>
    </source>
</evidence>
<feature type="region of interest" description="Disordered" evidence="1">
    <location>
        <begin position="199"/>
        <end position="220"/>
    </location>
</feature>
<sequence length="220" mass="22017">MSQDQDPIDETRRFEPVDPYNIPAAGAGSPPPGHEGYQPEFEQQPYGTPPQQPPKPGFKQRLTRLGPLKLAVLGAAGVIVLGGAAWGTTAALQSSGSSSNAAVGAPAVSQSPGADATTGGNGKHKGGKLARVKITQLGTGGFTGTEAKGNTVTVDYGAKTRFGTKTRALTSADLKVGMTVTVLGPVQGDTINATAIAVPAKSAKKPAKPGDSASSTGGTA</sequence>
<proteinExistence type="predicted"/>
<evidence type="ECO:0008006" key="5">
    <source>
        <dbReference type="Google" id="ProtNLM"/>
    </source>
</evidence>
<keyword evidence="4" id="KW-1185">Reference proteome</keyword>
<organism evidence="3 4">
    <name type="scientific">Catenulispora acidiphila (strain DSM 44928 / JCM 14897 / NBRC 102108 / NRRL B-24433 / ID139908)</name>
    <dbReference type="NCBI Taxonomy" id="479433"/>
    <lineage>
        <taxon>Bacteria</taxon>
        <taxon>Bacillati</taxon>
        <taxon>Actinomycetota</taxon>
        <taxon>Actinomycetes</taxon>
        <taxon>Catenulisporales</taxon>
        <taxon>Catenulisporaceae</taxon>
        <taxon>Catenulispora</taxon>
    </lineage>
</organism>
<accession>C7QJL7</accession>
<dbReference type="STRING" id="479433.Caci_2322"/>
<feature type="region of interest" description="Disordered" evidence="1">
    <location>
        <begin position="94"/>
        <end position="128"/>
    </location>
</feature>
<feature type="region of interest" description="Disordered" evidence="1">
    <location>
        <begin position="1"/>
        <end position="61"/>
    </location>
</feature>
<evidence type="ECO:0000313" key="4">
    <source>
        <dbReference type="Proteomes" id="UP000000851"/>
    </source>
</evidence>
<reference evidence="3 4" key="1">
    <citation type="journal article" date="2009" name="Stand. Genomic Sci.">
        <title>Complete genome sequence of Catenulispora acidiphila type strain (ID 139908).</title>
        <authorList>
            <person name="Copeland A."/>
            <person name="Lapidus A."/>
            <person name="Glavina Del Rio T."/>
            <person name="Nolan M."/>
            <person name="Lucas S."/>
            <person name="Chen F."/>
            <person name="Tice H."/>
            <person name="Cheng J.F."/>
            <person name="Bruce D."/>
            <person name="Goodwin L."/>
            <person name="Pitluck S."/>
            <person name="Mikhailova N."/>
            <person name="Pati A."/>
            <person name="Ivanova N."/>
            <person name="Mavromatis K."/>
            <person name="Chen A."/>
            <person name="Palaniappan K."/>
            <person name="Chain P."/>
            <person name="Land M."/>
            <person name="Hauser L."/>
            <person name="Chang Y.J."/>
            <person name="Jeffries C.D."/>
            <person name="Chertkov O."/>
            <person name="Brettin T."/>
            <person name="Detter J.C."/>
            <person name="Han C."/>
            <person name="Ali Z."/>
            <person name="Tindall B.J."/>
            <person name="Goker M."/>
            <person name="Bristow J."/>
            <person name="Eisen J.A."/>
            <person name="Markowitz V."/>
            <person name="Hugenholtz P."/>
            <person name="Kyrpides N.C."/>
            <person name="Klenk H.P."/>
        </authorList>
    </citation>
    <scope>NUCLEOTIDE SEQUENCE [LARGE SCALE GENOMIC DNA]</scope>
    <source>
        <strain evidence="4">DSM 44928 / JCM 14897 / NBRC 102108 / NRRL B-24433 / ID139908</strain>
    </source>
</reference>
<evidence type="ECO:0000256" key="2">
    <source>
        <dbReference type="SAM" id="Phobius"/>
    </source>
</evidence>
<dbReference type="RefSeq" id="WP_012786533.1">
    <property type="nucleotide sequence ID" value="NC_013131.1"/>
</dbReference>
<dbReference type="InParanoid" id="C7QJL7"/>
<feature type="compositionally biased region" description="Pro residues" evidence="1">
    <location>
        <begin position="47"/>
        <end position="56"/>
    </location>
</feature>